<reference evidence="8" key="1">
    <citation type="submission" date="2023-07" db="EMBL/GenBank/DDBJ databases">
        <title>draft genome sequence of fig (Ficus carica).</title>
        <authorList>
            <person name="Takahashi T."/>
            <person name="Nishimura K."/>
        </authorList>
    </citation>
    <scope>NUCLEOTIDE SEQUENCE</scope>
</reference>
<evidence type="ECO:0000313" key="9">
    <source>
        <dbReference type="Proteomes" id="UP001187192"/>
    </source>
</evidence>
<evidence type="ECO:0000256" key="3">
    <source>
        <dbReference type="ARBA" id="ARBA00022801"/>
    </source>
</evidence>
<evidence type="ECO:0000259" key="7">
    <source>
        <dbReference type="Pfam" id="PF02902"/>
    </source>
</evidence>
<feature type="coiled-coil region" evidence="4">
    <location>
        <begin position="180"/>
        <end position="214"/>
    </location>
</feature>
<evidence type="ECO:0000256" key="5">
    <source>
        <dbReference type="SAM" id="MobiDB-lite"/>
    </source>
</evidence>
<feature type="domain" description="Ubiquitin-like protease family profile" evidence="7">
    <location>
        <begin position="461"/>
        <end position="565"/>
    </location>
</feature>
<dbReference type="InterPro" id="IPR003653">
    <property type="entry name" value="Peptidase_C48_C"/>
</dbReference>
<dbReference type="Proteomes" id="UP001187192">
    <property type="component" value="Unassembled WGS sequence"/>
</dbReference>
<dbReference type="EMBL" id="BTGU01000459">
    <property type="protein sequence ID" value="GMN67481.1"/>
    <property type="molecule type" value="Genomic_DNA"/>
</dbReference>
<gene>
    <name evidence="8" type="ORF">TIFTF001_036538</name>
</gene>
<evidence type="ECO:0000256" key="1">
    <source>
        <dbReference type="ARBA" id="ARBA00005234"/>
    </source>
</evidence>
<keyword evidence="4" id="KW-0175">Coiled coil</keyword>
<evidence type="ECO:0000313" key="8">
    <source>
        <dbReference type="EMBL" id="GMN67481.1"/>
    </source>
</evidence>
<feature type="transmembrane region" description="Helical" evidence="6">
    <location>
        <begin position="107"/>
        <end position="127"/>
    </location>
</feature>
<comment type="similarity">
    <text evidence="1">Belongs to the peptidase C48 family.</text>
</comment>
<name>A0AA88E4H0_FICCA</name>
<feature type="region of interest" description="Disordered" evidence="5">
    <location>
        <begin position="341"/>
        <end position="392"/>
    </location>
</feature>
<dbReference type="PANTHER" id="PTHR48449">
    <property type="entry name" value="DUF1985 DOMAIN-CONTAINING PROTEIN"/>
    <property type="match status" value="1"/>
</dbReference>
<keyword evidence="9" id="KW-1185">Reference proteome</keyword>
<sequence>MQMSNAKFDNDNDAVKLSLLYIKFSIPLSNASAVKIDLKFFALADDLDAFNAFPWGVLSWEATRAAIYHTVDNMMSSKRRPLKKITTSITVFRVLTATGHNSYDHPIITVLMGIVITVVIALMVMLLKGFVLMLTEEELKNPWVARLFLKNPTVMPQLPLLKSSVPRPSTDTNSEWQEFQTKIRGQVTSLNKKLEDLKREQKQSNKLLQRVLKMLSANIIEKGEGKAELAPPVSNIHEINAERTELDNMKTTSPDICSMADIGVQAAMEFLTADKVIVFHEDAENDMNQAEFVPPKQVDEGESIPEGEGMRDPGIQTKDEKVEEEIILEQDFIKVAEPGNDESDDVILKKKRARLPRLGQRPAKPMTDVGSPSTAPTKQPNALPPVSKRPPQYGAKYESFDKPHDLRFMAVANKTWYYELATSPVWLWDEKIRQYPELEQRKVTTVDTFFSTKVRGLWSVYQRSPETFDWDSCDSILRLMLGVQHWALVKLELTNWTIEVYDSLQHEGPHNAKVRGGVEVLSKFIPLLAERLSLFEFKLREPPGIYPILVTIMTYIPRQGNGEGCPVLGNPRTHANVQGVDDLLLVGPCKVKV</sequence>
<dbReference type="PANTHER" id="PTHR48449:SF1">
    <property type="entry name" value="DUF1985 DOMAIN-CONTAINING PROTEIN"/>
    <property type="match status" value="1"/>
</dbReference>
<protein>
    <recommendedName>
        <fullName evidence="7">Ubiquitin-like protease family profile domain-containing protein</fullName>
    </recommendedName>
</protein>
<keyword evidence="6" id="KW-0472">Membrane</keyword>
<dbReference type="GO" id="GO:0006508">
    <property type="term" value="P:proteolysis"/>
    <property type="evidence" value="ECO:0007669"/>
    <property type="project" value="UniProtKB-KW"/>
</dbReference>
<dbReference type="Pfam" id="PF02902">
    <property type="entry name" value="Peptidase_C48"/>
    <property type="match status" value="1"/>
</dbReference>
<dbReference type="InterPro" id="IPR038765">
    <property type="entry name" value="Papain-like_cys_pep_sf"/>
</dbReference>
<dbReference type="AlphaFoldDB" id="A0AA88E4H0"/>
<dbReference type="Gene3D" id="3.40.395.10">
    <property type="entry name" value="Adenoviral Proteinase, Chain A"/>
    <property type="match status" value="1"/>
</dbReference>
<keyword evidence="3" id="KW-0378">Hydrolase</keyword>
<keyword evidence="6" id="KW-1133">Transmembrane helix</keyword>
<dbReference type="SUPFAM" id="SSF54001">
    <property type="entry name" value="Cysteine proteinases"/>
    <property type="match status" value="1"/>
</dbReference>
<keyword evidence="2" id="KW-0645">Protease</keyword>
<proteinExistence type="inferred from homology"/>
<accession>A0AA88E4H0</accession>
<dbReference type="GO" id="GO:0008234">
    <property type="term" value="F:cysteine-type peptidase activity"/>
    <property type="evidence" value="ECO:0007669"/>
    <property type="project" value="InterPro"/>
</dbReference>
<keyword evidence="6" id="KW-0812">Transmembrane</keyword>
<organism evidence="8 9">
    <name type="scientific">Ficus carica</name>
    <name type="common">Common fig</name>
    <dbReference type="NCBI Taxonomy" id="3494"/>
    <lineage>
        <taxon>Eukaryota</taxon>
        <taxon>Viridiplantae</taxon>
        <taxon>Streptophyta</taxon>
        <taxon>Embryophyta</taxon>
        <taxon>Tracheophyta</taxon>
        <taxon>Spermatophyta</taxon>
        <taxon>Magnoliopsida</taxon>
        <taxon>eudicotyledons</taxon>
        <taxon>Gunneridae</taxon>
        <taxon>Pentapetalae</taxon>
        <taxon>rosids</taxon>
        <taxon>fabids</taxon>
        <taxon>Rosales</taxon>
        <taxon>Moraceae</taxon>
        <taxon>Ficeae</taxon>
        <taxon>Ficus</taxon>
    </lineage>
</organism>
<evidence type="ECO:0000256" key="2">
    <source>
        <dbReference type="ARBA" id="ARBA00022670"/>
    </source>
</evidence>
<feature type="compositionally biased region" description="Polar residues" evidence="5">
    <location>
        <begin position="370"/>
        <end position="380"/>
    </location>
</feature>
<evidence type="ECO:0000256" key="6">
    <source>
        <dbReference type="SAM" id="Phobius"/>
    </source>
</evidence>
<evidence type="ECO:0000256" key="4">
    <source>
        <dbReference type="SAM" id="Coils"/>
    </source>
</evidence>
<comment type="caution">
    <text evidence="8">The sequence shown here is derived from an EMBL/GenBank/DDBJ whole genome shotgun (WGS) entry which is preliminary data.</text>
</comment>